<reference evidence="2" key="1">
    <citation type="submission" date="2023-03" db="EMBL/GenBank/DDBJ databases">
        <title>Massive genome expansion in bonnet fungi (Mycena s.s.) driven by repeated elements and novel gene families across ecological guilds.</title>
        <authorList>
            <consortium name="Lawrence Berkeley National Laboratory"/>
            <person name="Harder C.B."/>
            <person name="Miyauchi S."/>
            <person name="Viragh M."/>
            <person name="Kuo A."/>
            <person name="Thoen E."/>
            <person name="Andreopoulos B."/>
            <person name="Lu D."/>
            <person name="Skrede I."/>
            <person name="Drula E."/>
            <person name="Henrissat B."/>
            <person name="Morin E."/>
            <person name="Kohler A."/>
            <person name="Barry K."/>
            <person name="LaButti K."/>
            <person name="Morin E."/>
            <person name="Salamov A."/>
            <person name="Lipzen A."/>
            <person name="Mereny Z."/>
            <person name="Hegedus B."/>
            <person name="Baldrian P."/>
            <person name="Stursova M."/>
            <person name="Weitz H."/>
            <person name="Taylor A."/>
            <person name="Grigoriev I.V."/>
            <person name="Nagy L.G."/>
            <person name="Martin F."/>
            <person name="Kauserud H."/>
        </authorList>
    </citation>
    <scope>NUCLEOTIDE SEQUENCE</scope>
    <source>
        <strain evidence="2">9144</strain>
    </source>
</reference>
<dbReference type="EMBL" id="JARJCW010000010">
    <property type="protein sequence ID" value="KAJ7220198.1"/>
    <property type="molecule type" value="Genomic_DNA"/>
</dbReference>
<gene>
    <name evidence="2" type="ORF">GGX14DRAFT_586035</name>
</gene>
<protein>
    <submittedName>
        <fullName evidence="2">Uncharacterized protein</fullName>
    </submittedName>
</protein>
<comment type="caution">
    <text evidence="2">The sequence shown here is derived from an EMBL/GenBank/DDBJ whole genome shotgun (WGS) entry which is preliminary data.</text>
</comment>
<organism evidence="2 3">
    <name type="scientific">Mycena pura</name>
    <dbReference type="NCBI Taxonomy" id="153505"/>
    <lineage>
        <taxon>Eukaryota</taxon>
        <taxon>Fungi</taxon>
        <taxon>Dikarya</taxon>
        <taxon>Basidiomycota</taxon>
        <taxon>Agaricomycotina</taxon>
        <taxon>Agaricomycetes</taxon>
        <taxon>Agaricomycetidae</taxon>
        <taxon>Agaricales</taxon>
        <taxon>Marasmiineae</taxon>
        <taxon>Mycenaceae</taxon>
        <taxon>Mycena</taxon>
    </lineage>
</organism>
<evidence type="ECO:0000313" key="2">
    <source>
        <dbReference type="EMBL" id="KAJ7220198.1"/>
    </source>
</evidence>
<dbReference type="AlphaFoldDB" id="A0AAD6VWQ5"/>
<proteinExistence type="predicted"/>
<feature type="region of interest" description="Disordered" evidence="1">
    <location>
        <begin position="1"/>
        <end position="59"/>
    </location>
</feature>
<evidence type="ECO:0000313" key="3">
    <source>
        <dbReference type="Proteomes" id="UP001219525"/>
    </source>
</evidence>
<name>A0AAD6VWQ5_9AGAR</name>
<feature type="compositionally biased region" description="Low complexity" evidence="1">
    <location>
        <begin position="1"/>
        <end position="18"/>
    </location>
</feature>
<dbReference type="Proteomes" id="UP001219525">
    <property type="component" value="Unassembled WGS sequence"/>
</dbReference>
<keyword evidence="3" id="KW-1185">Reference proteome</keyword>
<accession>A0AAD6VWQ5</accession>
<sequence>MSCPPRSSLSPSLTFESSGPPTNNASSKSTPAPVRASRPLHRASAVRKGQEPKSSPAAPPHPDAVCMNCQCGHCDALDRHGRCAFHPGHLQDETYEFVGFTRNGREVRTLRTLTMWTCCAEEPGAPGCAEAKAHQSKP</sequence>
<feature type="compositionally biased region" description="Polar residues" evidence="1">
    <location>
        <begin position="19"/>
        <end position="30"/>
    </location>
</feature>
<evidence type="ECO:0000256" key="1">
    <source>
        <dbReference type="SAM" id="MobiDB-lite"/>
    </source>
</evidence>